<dbReference type="AlphaFoldDB" id="A0A0F9GMH1"/>
<sequence>MTTDLPNRANRSRYALVGAVSVGLILALVLSIFALDSKGRGSRIINTACGLVEQCANVLLVANAPEAYRALKRSGLYGRKLLHVGRYLHFIEPDLKAVFEGRMAFPVRTDSILNLAEARLSQENFIWMAMEAGISRSVDYLLPSEDYKQRLAQVQGVVGIEASERSIVTHHWGSRRALYHEVPVYKEPVLLHVDASYFLAREPEYLVDELVQSGIRTDMVLLNLANDNPVVGDAERERLLRAYSMIGQGR</sequence>
<keyword evidence="1" id="KW-0812">Transmembrane</keyword>
<keyword evidence="1" id="KW-1133">Transmembrane helix</keyword>
<accession>A0A0F9GMH1</accession>
<proteinExistence type="predicted"/>
<reference evidence="2" key="1">
    <citation type="journal article" date="2015" name="Nature">
        <title>Complex archaea that bridge the gap between prokaryotes and eukaryotes.</title>
        <authorList>
            <person name="Spang A."/>
            <person name="Saw J.H."/>
            <person name="Jorgensen S.L."/>
            <person name="Zaremba-Niedzwiedzka K."/>
            <person name="Martijn J."/>
            <person name="Lind A.E."/>
            <person name="van Eijk R."/>
            <person name="Schleper C."/>
            <person name="Guy L."/>
            <person name="Ettema T.J."/>
        </authorList>
    </citation>
    <scope>NUCLEOTIDE SEQUENCE</scope>
</reference>
<gene>
    <name evidence="2" type="ORF">LCGC14_1809180</name>
</gene>
<keyword evidence="1" id="KW-0472">Membrane</keyword>
<dbReference type="EMBL" id="LAZR01017544">
    <property type="protein sequence ID" value="KKL99963.1"/>
    <property type="molecule type" value="Genomic_DNA"/>
</dbReference>
<organism evidence="2">
    <name type="scientific">marine sediment metagenome</name>
    <dbReference type="NCBI Taxonomy" id="412755"/>
    <lineage>
        <taxon>unclassified sequences</taxon>
        <taxon>metagenomes</taxon>
        <taxon>ecological metagenomes</taxon>
    </lineage>
</organism>
<feature type="transmembrane region" description="Helical" evidence="1">
    <location>
        <begin position="14"/>
        <end position="35"/>
    </location>
</feature>
<evidence type="ECO:0000256" key="1">
    <source>
        <dbReference type="SAM" id="Phobius"/>
    </source>
</evidence>
<name>A0A0F9GMH1_9ZZZZ</name>
<comment type="caution">
    <text evidence="2">The sequence shown here is derived from an EMBL/GenBank/DDBJ whole genome shotgun (WGS) entry which is preliminary data.</text>
</comment>
<protein>
    <submittedName>
        <fullName evidence="2">Uncharacterized protein</fullName>
    </submittedName>
</protein>
<evidence type="ECO:0000313" key="2">
    <source>
        <dbReference type="EMBL" id="KKL99963.1"/>
    </source>
</evidence>